<evidence type="ECO:0000256" key="5">
    <source>
        <dbReference type="ARBA" id="ARBA00032897"/>
    </source>
</evidence>
<comment type="caution">
    <text evidence="8">The sequence shown here is derived from an EMBL/GenBank/DDBJ whole genome shotgun (WGS) entry which is preliminary data.</text>
</comment>
<keyword evidence="3" id="KW-0547">Nucleotide-binding</keyword>
<keyword evidence="4" id="KW-0067">ATP-binding</keyword>
<dbReference type="InterPro" id="IPR010488">
    <property type="entry name" value="Zeta_toxin_domain"/>
</dbReference>
<reference evidence="9" key="1">
    <citation type="journal article" date="2019" name="Int. J. Syst. Evol. Microbiol.">
        <title>The Global Catalogue of Microorganisms (GCM) 10K type strain sequencing project: providing services to taxonomists for standard genome sequencing and annotation.</title>
        <authorList>
            <consortium name="The Broad Institute Genomics Platform"/>
            <consortium name="The Broad Institute Genome Sequencing Center for Infectious Disease"/>
            <person name="Wu L."/>
            <person name="Ma J."/>
        </authorList>
    </citation>
    <scope>NUCLEOTIDE SEQUENCE [LARGE SCALE GENOMIC DNA]</scope>
    <source>
        <strain evidence="9">IBRC-M 10703</strain>
    </source>
</reference>
<dbReference type="InterPro" id="IPR027417">
    <property type="entry name" value="P-loop_NTPase"/>
</dbReference>
<evidence type="ECO:0000313" key="8">
    <source>
        <dbReference type="EMBL" id="MFC4025557.1"/>
    </source>
</evidence>
<evidence type="ECO:0000256" key="1">
    <source>
        <dbReference type="ARBA" id="ARBA00009104"/>
    </source>
</evidence>
<dbReference type="EC" id="2.7.1.176" evidence="2"/>
<evidence type="ECO:0000313" key="9">
    <source>
        <dbReference type="Proteomes" id="UP001595772"/>
    </source>
</evidence>
<comment type="catalytic activity">
    <reaction evidence="6">
        <text>UDP-N-acetyl-alpha-D-glucosamine + ATP = UDP-N-acetyl-alpha-D-glucosamine 3'-phosphate + ADP + H(+)</text>
        <dbReference type="Rhea" id="RHEA:32671"/>
        <dbReference type="ChEBI" id="CHEBI:15378"/>
        <dbReference type="ChEBI" id="CHEBI:30616"/>
        <dbReference type="ChEBI" id="CHEBI:57705"/>
        <dbReference type="ChEBI" id="CHEBI:64353"/>
        <dbReference type="ChEBI" id="CHEBI:456216"/>
        <dbReference type="EC" id="2.7.1.176"/>
    </reaction>
</comment>
<dbReference type="RefSeq" id="WP_379498047.1">
    <property type="nucleotide sequence ID" value="NZ_JBHSAO010000016.1"/>
</dbReference>
<organism evidence="8 9">
    <name type="scientific">Oceanobacillus longus</name>
    <dbReference type="NCBI Taxonomy" id="930120"/>
    <lineage>
        <taxon>Bacteria</taxon>
        <taxon>Bacillati</taxon>
        <taxon>Bacillota</taxon>
        <taxon>Bacilli</taxon>
        <taxon>Bacillales</taxon>
        <taxon>Bacillaceae</taxon>
        <taxon>Oceanobacillus</taxon>
    </lineage>
</organism>
<dbReference type="Pfam" id="PF06414">
    <property type="entry name" value="Zeta_toxin"/>
    <property type="match status" value="1"/>
</dbReference>
<dbReference type="EMBL" id="JBHSAO010000016">
    <property type="protein sequence ID" value="MFC4025557.1"/>
    <property type="molecule type" value="Genomic_DNA"/>
</dbReference>
<evidence type="ECO:0000256" key="4">
    <source>
        <dbReference type="ARBA" id="ARBA00022840"/>
    </source>
</evidence>
<dbReference type="Proteomes" id="UP001595772">
    <property type="component" value="Unassembled WGS sequence"/>
</dbReference>
<dbReference type="Gene3D" id="3.40.50.300">
    <property type="entry name" value="P-loop containing nucleotide triphosphate hydrolases"/>
    <property type="match status" value="1"/>
</dbReference>
<name>A0ABV8H3Y2_9BACI</name>
<evidence type="ECO:0000259" key="7">
    <source>
        <dbReference type="Pfam" id="PF06414"/>
    </source>
</evidence>
<sequence length="151" mass="17448">MSYFNRILKGENYVQRGKYKVKDTKEKYSIDYKTYTKDRHVLHQKIIRMIEKPNDYPKSGSKPIAILIGGGTASGKTIIEKELHSKSIHATVIDLDEIKEYIPEYTIYKKTNPQQAASFVHKESYDISDNQVPVPHRFNPVKWWGQVCGAS</sequence>
<feature type="domain" description="Zeta toxin" evidence="7">
    <location>
        <begin position="54"/>
        <end position="125"/>
    </location>
</feature>
<keyword evidence="9" id="KW-1185">Reference proteome</keyword>
<evidence type="ECO:0000256" key="2">
    <source>
        <dbReference type="ARBA" id="ARBA00011963"/>
    </source>
</evidence>
<gene>
    <name evidence="8" type="ORF">ACFOUV_17395</name>
</gene>
<evidence type="ECO:0000256" key="6">
    <source>
        <dbReference type="ARBA" id="ARBA00048178"/>
    </source>
</evidence>
<accession>A0ABV8H3Y2</accession>
<protein>
    <recommendedName>
        <fullName evidence="5">UDP-N-acetylglucosamine kinase</fullName>
        <ecNumber evidence="2">2.7.1.176</ecNumber>
    </recommendedName>
    <alternativeName>
        <fullName evidence="5">UDP-N-acetylglucosamine kinase</fullName>
    </alternativeName>
</protein>
<proteinExistence type="inferred from homology"/>
<evidence type="ECO:0000256" key="3">
    <source>
        <dbReference type="ARBA" id="ARBA00022741"/>
    </source>
</evidence>
<comment type="similarity">
    <text evidence="1">Belongs to the zeta toxin family.</text>
</comment>